<protein>
    <recommendedName>
        <fullName evidence="5">Splicing factor Cactin</fullName>
    </recommendedName>
</protein>
<dbReference type="KEGG" id="bter:100642924"/>
<evidence type="ECO:0000256" key="4">
    <source>
        <dbReference type="ARBA" id="ARBA00022833"/>
    </source>
</evidence>
<comment type="similarity">
    <text evidence="1">Belongs to the CACTIN family.</text>
</comment>
<accession>A0A9C6S5B8</accession>
<evidence type="ECO:0000313" key="9">
    <source>
        <dbReference type="Proteomes" id="UP000835206"/>
    </source>
</evidence>
<feature type="compositionally biased region" description="Basic residues" evidence="7">
    <location>
        <begin position="144"/>
        <end position="158"/>
    </location>
</feature>
<keyword evidence="4" id="KW-0862">Zinc</keyword>
<keyword evidence="9" id="KW-1185">Reference proteome</keyword>
<evidence type="ECO:0000256" key="3">
    <source>
        <dbReference type="ARBA" id="ARBA00022771"/>
    </source>
</evidence>
<dbReference type="CTD" id="58509"/>
<feature type="domain" description="C2HC/C3H-type" evidence="8">
    <location>
        <begin position="1061"/>
        <end position="1090"/>
    </location>
</feature>
<sequence>MEKYSHRKDRERSKKDDTNRYKYKGRISRKDSDSDYDSHSKRSKSRHKHSKSCSQKYKKCRYRDFSESRESHKKSSKHKSRRRSSSSSSSSSPSDSSDSSSSNSSSDSTKLLEKLQKQRQKQIEDKKRQKELMKATETPEEKRLRRLKKKEAKERKRKERMGWDNDYLHYTNTDNPFGDGNLLSTFVWSKKLEKEGLLGVSREELEIRNRHKQEENKRELEKVKKRRQERELERQQREEEMTMLQRGKEAAQLEQWARQEDQFHLEQARLRSRIRIQDGRAKPIDLLAKYISAEEEVDAVEMHEPYTYLRGLHVKDLEDLIEDIKVYKELERGKNLDYWNDITVIVEDELHKLRKLERSEYEVAVGRREGIHESVAKDVTAIFKGKTAAQLEALQLQIEAKITGKPEGVDIGYWESLLSQLKAHMARARLRDRHQENLRKKLEVLIAEQGVARTENETESSQPVDEQPEKQEEQTANTVTEKSEESQSDDDPETNNAADDLLSESFCEYESGGYSPKYIPYSQLEPGTLVTLEEDDNQRLEYARNQVLSTGRKIQNVMTAEEQAMHREARKNMSSDEAQFSVESSLEAQIYLWSDKYRPRKPRYFNRVHTGFEWNKYNQTHYDMDNPPPKIVQGYKFNIFYPDLIDKNTTPEYFLMKRGASLHNEPERPKTANLEKPTVLDPDLVDKLDMSLLSKELLVDSMMRFRLSKAISGGTSSFPSSSRYRQNVTGVERQRQQYSPASNGEVSWCSGPFSIRHKRRSFEQILDSRFSHIDVSIVSSRMQKQARISRQDPAFTKKSLDNTKLDDNNNRNGTASHKVPSLSTLKKKSSRPTIQNDLEVFTASSTKSAPEPCKSCGKPDQPERFHSHPKGSQPKAKDSSTISKSRTTIPKTVQKPIALNFRSDKSKNKVEEMVVQDFKSGNLQERSNGSSRPSSAPIKKGPRTITCYICGREFGTASFPIHEPRCMQKWERENNSLPVNQRRPIPQKPDIAINHSEWNAVAWEEIQAQLVPCSKCGRTFLPERLTVHQKSCKASIKNTEPEKAESFLSEKSPGTSRVGPPMLTCQSCGRNFGTKSIKIHEPQCIKRMQIEKEKQSSQPRKKDSIRQQKSEMMNVQENLSSPTGDNVQKKTVTCYICGRDFGSTSIAIHEPQCLKKWHVENKKLPPGQRRKEPERPEIIYARNLETGDITVDLDAMAEASWKSHLSQLVPCKQCGRTFNPDRVSVHERSCKVPCSYHKQLAATNSNHKQP</sequence>
<feature type="region of interest" description="Disordered" evidence="7">
    <location>
        <begin position="212"/>
        <end position="237"/>
    </location>
</feature>
<dbReference type="SMART" id="SM01050">
    <property type="entry name" value="CactinC_cactus"/>
    <property type="match status" value="1"/>
</dbReference>
<dbReference type="GeneID" id="100642924"/>
<dbReference type="GO" id="GO:0008270">
    <property type="term" value="F:zinc ion binding"/>
    <property type="evidence" value="ECO:0007669"/>
    <property type="project" value="UniProtKB-KW"/>
</dbReference>
<feature type="compositionally biased region" description="Basic residues" evidence="7">
    <location>
        <begin position="71"/>
        <end position="84"/>
    </location>
</feature>
<feature type="compositionally biased region" description="Polar residues" evidence="7">
    <location>
        <begin position="919"/>
        <end position="934"/>
    </location>
</feature>
<proteinExistence type="inferred from homology"/>
<keyword evidence="3 6" id="KW-0863">Zinc-finger</keyword>
<dbReference type="PANTHER" id="PTHR21737">
    <property type="entry name" value="POLYGLUTAMINE BINDING PROTEIN 1/MARVEL MEMBRANE-ASSOCIATING DOMAIN CONTAINING 3"/>
    <property type="match status" value="1"/>
</dbReference>
<feature type="domain" description="C2HC/C3H-type" evidence="8">
    <location>
        <begin position="1009"/>
        <end position="1038"/>
    </location>
</feature>
<dbReference type="InterPro" id="IPR049899">
    <property type="entry name" value="Znf_C2HC_C3H"/>
</dbReference>
<dbReference type="InterPro" id="IPR018816">
    <property type="entry name" value="Cactin_central"/>
</dbReference>
<dbReference type="PROSITE" id="PS52027">
    <property type="entry name" value="ZF_C2HC_C3H"/>
    <property type="match status" value="5"/>
</dbReference>
<feature type="compositionally biased region" description="Basic and acidic residues" evidence="7">
    <location>
        <begin position="1"/>
        <end position="20"/>
    </location>
</feature>
<organism evidence="9 10">
    <name type="scientific">Bombus terrestris</name>
    <name type="common">Buff-tailed bumblebee</name>
    <name type="synonym">Apis terrestris</name>
    <dbReference type="NCBI Taxonomy" id="30195"/>
    <lineage>
        <taxon>Eukaryota</taxon>
        <taxon>Metazoa</taxon>
        <taxon>Ecdysozoa</taxon>
        <taxon>Arthropoda</taxon>
        <taxon>Hexapoda</taxon>
        <taxon>Insecta</taxon>
        <taxon>Pterygota</taxon>
        <taxon>Neoptera</taxon>
        <taxon>Endopterygota</taxon>
        <taxon>Hymenoptera</taxon>
        <taxon>Apocrita</taxon>
        <taxon>Aculeata</taxon>
        <taxon>Apoidea</taxon>
        <taxon>Anthophila</taxon>
        <taxon>Apidae</taxon>
        <taxon>Bombus</taxon>
        <taxon>Bombus</taxon>
    </lineage>
</organism>
<dbReference type="GO" id="GO:0045292">
    <property type="term" value="P:mRNA cis splicing, via spliceosome"/>
    <property type="evidence" value="ECO:0007669"/>
    <property type="project" value="TreeGrafter"/>
</dbReference>
<evidence type="ECO:0000256" key="7">
    <source>
        <dbReference type="SAM" id="MobiDB-lite"/>
    </source>
</evidence>
<gene>
    <name evidence="10" type="primary">LOC100642924</name>
</gene>
<dbReference type="Pfam" id="PF13913">
    <property type="entry name" value="zf-C2HC_2"/>
    <property type="match status" value="5"/>
</dbReference>
<evidence type="ECO:0000259" key="8">
    <source>
        <dbReference type="PROSITE" id="PS52027"/>
    </source>
</evidence>
<dbReference type="OrthoDB" id="265955at2759"/>
<reference evidence="10" key="1">
    <citation type="submission" date="2025-08" db="UniProtKB">
        <authorList>
            <consortium name="RefSeq"/>
        </authorList>
    </citation>
    <scope>IDENTIFICATION</scope>
</reference>
<dbReference type="GO" id="GO:0005737">
    <property type="term" value="C:cytoplasm"/>
    <property type="evidence" value="ECO:0007669"/>
    <property type="project" value="TreeGrafter"/>
</dbReference>
<evidence type="ECO:0000313" key="10">
    <source>
        <dbReference type="RefSeq" id="XP_048261819.1"/>
    </source>
</evidence>
<feature type="region of interest" description="Disordered" evidence="7">
    <location>
        <begin position="450"/>
        <end position="498"/>
    </location>
</feature>
<dbReference type="RefSeq" id="XP_048261819.1">
    <property type="nucleotide sequence ID" value="XM_048405862.1"/>
</dbReference>
<feature type="compositionally biased region" description="Polar residues" evidence="7">
    <location>
        <begin position="831"/>
        <end position="848"/>
    </location>
</feature>
<feature type="region of interest" description="Disordered" evidence="7">
    <location>
        <begin position="918"/>
        <end position="939"/>
    </location>
</feature>
<evidence type="ECO:0000256" key="2">
    <source>
        <dbReference type="ARBA" id="ARBA00022723"/>
    </source>
</evidence>
<evidence type="ECO:0000256" key="1">
    <source>
        <dbReference type="ARBA" id="ARBA00006895"/>
    </source>
</evidence>
<dbReference type="InterPro" id="IPR019134">
    <property type="entry name" value="Cactin_C"/>
</dbReference>
<feature type="compositionally biased region" description="Basic and acidic residues" evidence="7">
    <location>
        <begin position="28"/>
        <end position="40"/>
    </location>
</feature>
<keyword evidence="2" id="KW-0479">Metal-binding</keyword>
<dbReference type="Gene3D" id="3.30.160.60">
    <property type="entry name" value="Classic Zinc Finger"/>
    <property type="match status" value="5"/>
</dbReference>
<feature type="compositionally biased region" description="Basic and acidic residues" evidence="7">
    <location>
        <begin position="798"/>
        <end position="809"/>
    </location>
</feature>
<evidence type="ECO:0000256" key="5">
    <source>
        <dbReference type="ARBA" id="ARBA00034534"/>
    </source>
</evidence>
<dbReference type="GO" id="GO:0005681">
    <property type="term" value="C:spliceosomal complex"/>
    <property type="evidence" value="ECO:0007669"/>
    <property type="project" value="TreeGrafter"/>
</dbReference>
<feature type="domain" description="C2HC/C3H-type" evidence="8">
    <location>
        <begin position="1130"/>
        <end position="1159"/>
    </location>
</feature>
<feature type="region of interest" description="Disordered" evidence="7">
    <location>
        <begin position="1038"/>
        <end position="1060"/>
    </location>
</feature>
<feature type="compositionally biased region" description="Basic residues" evidence="7">
    <location>
        <begin position="41"/>
        <end position="61"/>
    </location>
</feature>
<feature type="region of interest" description="Disordered" evidence="7">
    <location>
        <begin position="1"/>
        <end position="158"/>
    </location>
</feature>
<dbReference type="Pfam" id="PF10312">
    <property type="entry name" value="Cactin_mid"/>
    <property type="match status" value="1"/>
</dbReference>
<dbReference type="AlphaFoldDB" id="A0A9C6S5B8"/>
<feature type="region of interest" description="Disordered" evidence="7">
    <location>
        <begin position="781"/>
        <end position="900"/>
    </location>
</feature>
<dbReference type="Proteomes" id="UP000835206">
    <property type="component" value="Chromosome 5"/>
</dbReference>
<feature type="domain" description="C2HC/C3H-type" evidence="8">
    <location>
        <begin position="943"/>
        <end position="972"/>
    </location>
</feature>
<name>A0A9C6S5B8_BOMTE</name>
<feature type="compositionally biased region" description="Basic and acidic residues" evidence="7">
    <location>
        <begin position="110"/>
        <end position="143"/>
    </location>
</feature>
<feature type="compositionally biased region" description="Polar residues" evidence="7">
    <location>
        <begin position="879"/>
        <end position="891"/>
    </location>
</feature>
<evidence type="ECO:0000256" key="6">
    <source>
        <dbReference type="PROSITE-ProRule" id="PRU01371"/>
    </source>
</evidence>
<feature type="compositionally biased region" description="Low complexity" evidence="7">
    <location>
        <begin position="85"/>
        <end position="108"/>
    </location>
</feature>
<dbReference type="Pfam" id="PF09732">
    <property type="entry name" value="CactinC_cactus"/>
    <property type="match status" value="1"/>
</dbReference>
<feature type="domain" description="C2HC/C3H-type" evidence="8">
    <location>
        <begin position="1207"/>
        <end position="1236"/>
    </location>
</feature>
<dbReference type="PANTHER" id="PTHR21737:SF4">
    <property type="entry name" value="SPLICING FACTOR CACTIN"/>
    <property type="match status" value="1"/>
</dbReference>